<dbReference type="InterPro" id="IPR051317">
    <property type="entry name" value="Gfo/Idh/MocA_oxidoreduct"/>
</dbReference>
<dbReference type="Gene3D" id="3.40.50.720">
    <property type="entry name" value="NAD(P)-binding Rossmann-like Domain"/>
    <property type="match status" value="1"/>
</dbReference>
<dbReference type="SUPFAM" id="SSF55347">
    <property type="entry name" value="Glyceraldehyde-3-phosphate dehydrogenase-like, C-terminal domain"/>
    <property type="match status" value="1"/>
</dbReference>
<keyword evidence="4" id="KW-0560">Oxidoreductase</keyword>
<feature type="domain" description="Gfo/Idh/MocA-like oxidoreductase N-terminal" evidence="2">
    <location>
        <begin position="59"/>
        <end position="188"/>
    </location>
</feature>
<dbReference type="PANTHER" id="PTHR43708">
    <property type="entry name" value="CONSERVED EXPRESSED OXIDOREDUCTASE (EUROFUNG)"/>
    <property type="match status" value="1"/>
</dbReference>
<proteinExistence type="predicted"/>
<reference evidence="4 5" key="1">
    <citation type="journal article" date="2014" name="Genome Announc.">
        <title>Draft Genome Sequences of Two Vibrionaceae Species, Vibrio ponticus C121 and Photobacterium aphoticum C119, Isolated as Coral Reef Microbiota.</title>
        <authorList>
            <person name="Al-saari N."/>
            <person name="Meirelles P.M."/>
            <person name="Mino S."/>
            <person name="Suda W."/>
            <person name="Oshima K."/>
            <person name="Hattori M."/>
            <person name="Ohkuma M."/>
            <person name="Thompson F.L."/>
            <person name="Gomez-Gil B."/>
            <person name="Sawabe T."/>
            <person name="Sawabe T."/>
        </authorList>
    </citation>
    <scope>NUCLEOTIDE SEQUENCE [LARGE SCALE GENOMIC DNA]</scope>
    <source>
        <strain evidence="4 5">JCM 19237</strain>
    </source>
</reference>
<dbReference type="eggNOG" id="COG0673">
    <property type="taxonomic scope" value="Bacteria"/>
</dbReference>
<accession>A0A090QQQ4</accession>
<dbReference type="SUPFAM" id="SSF51735">
    <property type="entry name" value="NAD(P)-binding Rossmann-fold domains"/>
    <property type="match status" value="1"/>
</dbReference>
<dbReference type="EMBL" id="BBMN01000004">
    <property type="protein sequence ID" value="GAL04578.1"/>
    <property type="molecule type" value="Genomic_DNA"/>
</dbReference>
<gene>
    <name evidence="4" type="ORF">JCM19237_1250</name>
</gene>
<evidence type="ECO:0000259" key="2">
    <source>
        <dbReference type="Pfam" id="PF01408"/>
    </source>
</evidence>
<name>A0A090QQQ4_9GAMM</name>
<dbReference type="Proteomes" id="UP000029227">
    <property type="component" value="Unassembled WGS sequence"/>
</dbReference>
<dbReference type="EC" id="1.1.1.18" evidence="4"/>
<dbReference type="GO" id="GO:0000166">
    <property type="term" value="F:nucleotide binding"/>
    <property type="evidence" value="ECO:0007669"/>
    <property type="project" value="InterPro"/>
</dbReference>
<dbReference type="InterPro" id="IPR000683">
    <property type="entry name" value="Gfo/Idh/MocA-like_OxRdtase_N"/>
</dbReference>
<dbReference type="GO" id="GO:0050112">
    <property type="term" value="F:inositol 2-dehydrogenase (NAD+) activity"/>
    <property type="evidence" value="ECO:0007669"/>
    <property type="project" value="UniProtKB-EC"/>
</dbReference>
<feature type="domain" description="GFO/IDH/MocA-like oxidoreductase" evidence="3">
    <location>
        <begin position="198"/>
        <end position="306"/>
    </location>
</feature>
<protein>
    <submittedName>
        <fullName evidence="4">Myo-inositol 2-dehydrogenase</fullName>
        <ecNumber evidence="4">1.1.1.18</ecNumber>
    </submittedName>
</protein>
<organism evidence="4 5">
    <name type="scientific">Photobacterium aphoticum</name>
    <dbReference type="NCBI Taxonomy" id="754436"/>
    <lineage>
        <taxon>Bacteria</taxon>
        <taxon>Pseudomonadati</taxon>
        <taxon>Pseudomonadota</taxon>
        <taxon>Gammaproteobacteria</taxon>
        <taxon>Vibrionales</taxon>
        <taxon>Vibrionaceae</taxon>
        <taxon>Photobacterium</taxon>
    </lineage>
</organism>
<evidence type="ECO:0000256" key="1">
    <source>
        <dbReference type="SAM" id="Phobius"/>
    </source>
</evidence>
<dbReference type="AlphaFoldDB" id="A0A090QQQ4"/>
<dbReference type="InterPro" id="IPR055170">
    <property type="entry name" value="GFO_IDH_MocA-like_dom"/>
</dbReference>
<comment type="caution">
    <text evidence="4">The sequence shown here is derived from an EMBL/GenBank/DDBJ whole genome shotgun (WGS) entry which is preliminary data.</text>
</comment>
<keyword evidence="1" id="KW-0472">Membrane</keyword>
<keyword evidence="1" id="KW-0812">Transmembrane</keyword>
<dbReference type="PANTHER" id="PTHR43708:SF3">
    <property type="entry name" value="OXIDOREDUCTASE"/>
    <property type="match status" value="1"/>
</dbReference>
<evidence type="ECO:0000313" key="4">
    <source>
        <dbReference type="EMBL" id="GAL04578.1"/>
    </source>
</evidence>
<dbReference type="Pfam" id="PF01408">
    <property type="entry name" value="GFO_IDH_MocA"/>
    <property type="match status" value="1"/>
</dbReference>
<dbReference type="Pfam" id="PF22725">
    <property type="entry name" value="GFO_IDH_MocA_C3"/>
    <property type="match status" value="1"/>
</dbReference>
<dbReference type="STRING" id="754436.JCM19237_1250"/>
<evidence type="ECO:0000313" key="5">
    <source>
        <dbReference type="Proteomes" id="UP000029227"/>
    </source>
</evidence>
<feature type="transmembrane region" description="Helical" evidence="1">
    <location>
        <begin position="14"/>
        <end position="32"/>
    </location>
</feature>
<sequence length="334" mass="37194">MTDKFDVKGDLENIFQFHLVLIICSIFFRGVLHLSNELAFTRHQGVNMFNVEFRLAAPLRWAMIGGGRGSQIGNIHRNAAQRYGLFNLVAGAFDVDAERCRDFGVAIGLDADRCYANYHEMFECEAQREDGIQAVSIATPNCFHYEMTKAALEHGLHVVCEKPITFTVAEAEELKALAEEKNLAICVTYGYTGHQILHQAREMVQRGEIGQVRVINTMYAHGWHNEEIEATSPGLKWRVTPAVAGPSYVLGDTGTHAQYLAEFVTGEKLKRLCCMRQSFIESRAPLEDNAHVMMEYESGAVGTMWSLLSTVVPCTPIKSVWSVLKPLLSGGMSS</sequence>
<dbReference type="Gene3D" id="3.30.360.10">
    <property type="entry name" value="Dihydrodipicolinate Reductase, domain 2"/>
    <property type="match status" value="1"/>
</dbReference>
<keyword evidence="1" id="KW-1133">Transmembrane helix</keyword>
<evidence type="ECO:0000259" key="3">
    <source>
        <dbReference type="Pfam" id="PF22725"/>
    </source>
</evidence>
<dbReference type="InterPro" id="IPR036291">
    <property type="entry name" value="NAD(P)-bd_dom_sf"/>
</dbReference>